<evidence type="ECO:0000256" key="1">
    <source>
        <dbReference type="SAM" id="Phobius"/>
    </source>
</evidence>
<reference evidence="2" key="1">
    <citation type="journal article" date="2020" name="bioRxiv">
        <title>Comparative genomics of Chlamydomonas.</title>
        <authorList>
            <person name="Craig R.J."/>
            <person name="Hasan A.R."/>
            <person name="Ness R.W."/>
            <person name="Keightley P.D."/>
        </authorList>
    </citation>
    <scope>NUCLEOTIDE SEQUENCE</scope>
    <source>
        <strain evidence="2">CCAP 11/70</strain>
    </source>
</reference>
<keyword evidence="1" id="KW-0812">Transmembrane</keyword>
<feature type="transmembrane region" description="Helical" evidence="1">
    <location>
        <begin position="84"/>
        <end position="104"/>
    </location>
</feature>
<dbReference type="Proteomes" id="UP000612055">
    <property type="component" value="Unassembled WGS sequence"/>
</dbReference>
<keyword evidence="1" id="KW-1133">Transmembrane helix</keyword>
<organism evidence="2 3">
    <name type="scientific">Edaphochlamys debaryana</name>
    <dbReference type="NCBI Taxonomy" id="47281"/>
    <lineage>
        <taxon>Eukaryota</taxon>
        <taxon>Viridiplantae</taxon>
        <taxon>Chlorophyta</taxon>
        <taxon>core chlorophytes</taxon>
        <taxon>Chlorophyceae</taxon>
        <taxon>CS clade</taxon>
        <taxon>Chlamydomonadales</taxon>
        <taxon>Chlamydomonadales incertae sedis</taxon>
        <taxon>Edaphochlamys</taxon>
    </lineage>
</organism>
<protein>
    <submittedName>
        <fullName evidence="2">Uncharacterized protein</fullName>
    </submittedName>
</protein>
<keyword evidence="1" id="KW-0472">Membrane</keyword>
<evidence type="ECO:0000313" key="3">
    <source>
        <dbReference type="Proteomes" id="UP000612055"/>
    </source>
</evidence>
<dbReference type="EMBL" id="JAEHOE010000163">
    <property type="protein sequence ID" value="KAG2483897.1"/>
    <property type="molecule type" value="Genomic_DNA"/>
</dbReference>
<feature type="transmembrane region" description="Helical" evidence="1">
    <location>
        <begin position="157"/>
        <end position="185"/>
    </location>
</feature>
<proteinExistence type="predicted"/>
<sequence>MLQALRTSTAFKVTVVGVIMTILGTLGVVATDTLYSLLPESENDMSIPVDVVLNQVVIATPFIALACAVLYANHGIVTRAWDTVAQAVSMIAVILGVLSAAAAIERMWSGRIPHAAWTSRDTLNVVINTVNAAALIAVACAILYANYGIVTRQWDKLAMAVGIIAVTTGILSTATAISTGVEFALHRAEQRRAQQQMSLSSEFDPNKPE</sequence>
<evidence type="ECO:0000313" key="2">
    <source>
        <dbReference type="EMBL" id="KAG2483897.1"/>
    </source>
</evidence>
<accession>A0A836BPG1</accession>
<name>A0A836BPG1_9CHLO</name>
<feature type="transmembrane region" description="Helical" evidence="1">
    <location>
        <begin position="125"/>
        <end position="145"/>
    </location>
</feature>
<feature type="transmembrane region" description="Helical" evidence="1">
    <location>
        <begin position="51"/>
        <end position="72"/>
    </location>
</feature>
<gene>
    <name evidence="2" type="ORF">HYH03_017291</name>
</gene>
<dbReference type="AlphaFoldDB" id="A0A836BPG1"/>
<feature type="transmembrane region" description="Helical" evidence="1">
    <location>
        <begin position="15"/>
        <end position="39"/>
    </location>
</feature>
<keyword evidence="3" id="KW-1185">Reference proteome</keyword>
<comment type="caution">
    <text evidence="2">The sequence shown here is derived from an EMBL/GenBank/DDBJ whole genome shotgun (WGS) entry which is preliminary data.</text>
</comment>